<feature type="compositionally biased region" description="Acidic residues" evidence="7">
    <location>
        <begin position="251"/>
        <end position="260"/>
    </location>
</feature>
<comment type="subunit">
    <text evidence="4">Binds to mitochondrial small subunit 15S rRNA.</text>
</comment>
<keyword evidence="2" id="KW-0677">Repeat</keyword>
<evidence type="ECO:0000313" key="9">
    <source>
        <dbReference type="Proteomes" id="UP000324022"/>
    </source>
</evidence>
<keyword evidence="9" id="KW-1185">Reference proteome</keyword>
<dbReference type="PROSITE" id="PS51375">
    <property type="entry name" value="PPR"/>
    <property type="match status" value="2"/>
</dbReference>
<evidence type="ECO:0000256" key="5">
    <source>
        <dbReference type="PROSITE-ProRule" id="PRU00708"/>
    </source>
</evidence>
<evidence type="ECO:0000256" key="1">
    <source>
        <dbReference type="ARBA" id="ARBA00006192"/>
    </source>
</evidence>
<protein>
    <submittedName>
        <fullName evidence="8">Uncharacterized protein</fullName>
    </submittedName>
</protein>
<dbReference type="PANTHER" id="PTHR47447">
    <property type="entry name" value="OS03G0856100 PROTEIN"/>
    <property type="match status" value="1"/>
</dbReference>
<dbReference type="Pfam" id="PF01535">
    <property type="entry name" value="PPR"/>
    <property type="match status" value="2"/>
</dbReference>
<keyword evidence="6" id="KW-0175">Coiled coil</keyword>
<evidence type="ECO:0000313" key="8">
    <source>
        <dbReference type="EMBL" id="SPO22586.1"/>
    </source>
</evidence>
<feature type="region of interest" description="Disordered" evidence="7">
    <location>
        <begin position="227"/>
        <end position="260"/>
    </location>
</feature>
<evidence type="ECO:0000256" key="6">
    <source>
        <dbReference type="SAM" id="Coils"/>
    </source>
</evidence>
<feature type="compositionally biased region" description="Polar residues" evidence="7">
    <location>
        <begin position="821"/>
        <end position="850"/>
    </location>
</feature>
<dbReference type="InterPro" id="IPR002885">
    <property type="entry name" value="PPR_rpt"/>
</dbReference>
<dbReference type="EMBL" id="OOIN01000004">
    <property type="protein sequence ID" value="SPO22586.1"/>
    <property type="molecule type" value="Genomic_DNA"/>
</dbReference>
<feature type="compositionally biased region" description="Low complexity" evidence="7">
    <location>
        <begin position="802"/>
        <end position="813"/>
    </location>
</feature>
<feature type="region of interest" description="Disordered" evidence="7">
    <location>
        <begin position="42"/>
        <end position="98"/>
    </location>
</feature>
<feature type="repeat" description="PPR" evidence="5">
    <location>
        <begin position="722"/>
        <end position="756"/>
    </location>
</feature>
<organism evidence="8 9">
    <name type="scientific">Ustilago trichophora</name>
    <dbReference type="NCBI Taxonomy" id="86804"/>
    <lineage>
        <taxon>Eukaryota</taxon>
        <taxon>Fungi</taxon>
        <taxon>Dikarya</taxon>
        <taxon>Basidiomycota</taxon>
        <taxon>Ustilaginomycotina</taxon>
        <taxon>Ustilaginomycetes</taxon>
        <taxon>Ustilaginales</taxon>
        <taxon>Ustilaginaceae</taxon>
        <taxon>Ustilago</taxon>
    </lineage>
</organism>
<name>A0A5C3DZB7_9BASI</name>
<reference evidence="8 9" key="1">
    <citation type="submission" date="2018-03" db="EMBL/GenBank/DDBJ databases">
        <authorList>
            <person name="Guldener U."/>
        </authorList>
    </citation>
    <scope>NUCLEOTIDE SEQUENCE [LARGE SCALE GENOMIC DNA]</scope>
    <source>
        <strain evidence="8 9">NBRC100155</strain>
    </source>
</reference>
<accession>A0A5C3DZB7</accession>
<evidence type="ECO:0000256" key="3">
    <source>
        <dbReference type="ARBA" id="ARBA00044493"/>
    </source>
</evidence>
<gene>
    <name evidence="8" type="ORF">UTRI_01264</name>
</gene>
<dbReference type="OrthoDB" id="2018246at2759"/>
<comment type="function">
    <text evidence="3">Regulates mitochondrial small subunit maturation by controlling 15S rRNA 5'-end processing. Localizes to the 5' precursor of the 15S rRNA in a position that is subsequently occupied by mS47 in the mature yeast mtSSU. Uses structure and sequence-specific RNA recognition, binding to a single-stranded region of the precursor and specifically recognizing bases -6 to -1. The exchange of Ccm1 for mS47 is coupled to the irreversible removal of precursor rRNA that is accompanied by conformational changes of the mitoribosomal proteins uS5m and mS26. These conformational changes signal completion of 5'-end rRNA processing through protection of the mature 5'-end of the 15S rRNA and stabilization of mS47. The removal of the 5' precursor together with the dissociation of Ccm1 may be catalyzed by the 5'-3' exoribonuclease Pet127. Involved in the specific removal of group I introns in mitochondrial encoded transcripts.</text>
</comment>
<feature type="repeat" description="PPR" evidence="5">
    <location>
        <begin position="668"/>
        <end position="703"/>
    </location>
</feature>
<comment type="similarity">
    <text evidence="1">Belongs to the CCM1 family.</text>
</comment>
<feature type="compositionally biased region" description="Low complexity" evidence="7">
    <location>
        <begin position="334"/>
        <end position="345"/>
    </location>
</feature>
<dbReference type="Gene3D" id="1.25.40.10">
    <property type="entry name" value="Tetratricopeptide repeat domain"/>
    <property type="match status" value="2"/>
</dbReference>
<sequence length="1194" mass="131938">MHAADLIRTSPVAPISYHTISPSAHSAQNTSTASHHIRTFSSTARASVSAHRKQAGREKARLRSMRMEEKILRRREKDNPSPPYTTPRRPKDPIEEDVESSIREYMARTGPRGERLTLAQQERLLKQDLKGLGHQLEKIEKKEKADEATANLPELDDQVLDELYQALMLPPPPTREEARLARLEGDRREKSLLVGRGRGEMISLPPSAAEKRRVKGSMDLKQKLIHAREKGRMLLPPSPSSPSKASREVELEPQDEGLSEQEQLDLAALPYAERQYIRLQQLFARLALTHGVEADAISESESGAESLQEIKSSLASRIARILQEHDYELHPSVQQAQAQAQAQAQESTEATGEQPEEALPPFKAIRLDGKAPTLDASTTKEPDQKTDISLVEDNSDLVARAESMISNLSSTESRTFMLDGIERLVRAAARSISEPAPARLPLGVATIDEWTALAVSSARAGDTSTLDRTMALMHLSGYHPPPQSLYNDVLDAFATRGDVAACQQWVSQMTEQGVTLDDHTYHSLTKAYVNTAQFAPALELLNSLETSGRPASMATYTLVINRLLVPVSLPGGVLAKEERPELQALAWNLFYHMRLHAHPIPDAPLYALMIRACARGIPQPSEVDDPTLGFSSLSSPNSTGSKKVAISDAERALDLFREMTTRYNVRPNAEVYNSLILACARRKDFYLEAFRLLREMVELETERSHLSSSSDAGERVLRFAPDRYTFNALLQGCARNRDLARARWVLAEMIRTTLPLFDEEVRRKLGRAEVIELLSKRPNEESMCHIFHTYASHVPPVKRADMQMQQSSSSSDSPAKFGDVTDTSASSTAEKPVDQVQSTDAAQSQPTSKLQLVERTEKEDGTTAEEAAQVFSAMVPQTSSDLVSESRSLFARILADQPNGAQEGPLGGVSPGLRLVNAYLTVLAAHLPVHQRAHVLLSTLETGVKDAEGLECGLFRRLGLEANEHSFRVILESLSDGPMDNSGVVEEVWMRFEDFLAVKTKIDTSSSGAEIDLAHKATTGQETLLVDAVQVKKCWSAYLHFLAKHSNEKKPEADGLDKAIATLRRFVSLYPPQLGPKKSRQARKRALDSLLTNQTTLPLLDLTPLPVPVKSLISLQALQNLSSGIPAATANGQGLEKAQGENQIQTAIHGMTGRPTLNFLDVQLLHHRLVRYGRVKDLAFLSWVLHRYNAATRS</sequence>
<dbReference type="InterPro" id="IPR011990">
    <property type="entry name" value="TPR-like_helical_dom_sf"/>
</dbReference>
<feature type="compositionally biased region" description="Basic and acidic residues" evidence="7">
    <location>
        <begin position="852"/>
        <end position="861"/>
    </location>
</feature>
<evidence type="ECO:0000256" key="2">
    <source>
        <dbReference type="ARBA" id="ARBA00022737"/>
    </source>
</evidence>
<evidence type="ECO:0000256" key="4">
    <source>
        <dbReference type="ARBA" id="ARBA00044511"/>
    </source>
</evidence>
<feature type="region of interest" description="Disordered" evidence="7">
    <location>
        <begin position="331"/>
        <end position="359"/>
    </location>
</feature>
<evidence type="ECO:0000256" key="7">
    <source>
        <dbReference type="SAM" id="MobiDB-lite"/>
    </source>
</evidence>
<dbReference type="Proteomes" id="UP000324022">
    <property type="component" value="Unassembled WGS sequence"/>
</dbReference>
<dbReference type="PANTHER" id="PTHR47447:SF17">
    <property type="entry name" value="OS12G0638900 PROTEIN"/>
    <property type="match status" value="1"/>
</dbReference>
<feature type="compositionally biased region" description="Basic and acidic residues" evidence="7">
    <location>
        <begin position="55"/>
        <end position="79"/>
    </location>
</feature>
<dbReference type="AlphaFoldDB" id="A0A5C3DZB7"/>
<proteinExistence type="inferred from homology"/>
<feature type="coiled-coil region" evidence="6">
    <location>
        <begin position="122"/>
        <end position="158"/>
    </location>
</feature>
<feature type="region of interest" description="Disordered" evidence="7">
    <location>
        <begin position="801"/>
        <end position="863"/>
    </location>
</feature>